<sequence length="137" mass="15125">MSEENKSFISSSKNVVTAGGFGAILTTLVPAILPNVNDPWRPVLYALAPILSAGITYFLNWVINRHGLETPAEASLRNRYMRDLKNIDKQLLSKHLSEEFRQALLQDREATVRQLVNIGKTVQVTSASATVNSADTE</sequence>
<proteinExistence type="predicted"/>
<dbReference type="RefSeq" id="WP_129195602.1">
    <property type="nucleotide sequence ID" value="NZ_CP032487.1"/>
</dbReference>
<keyword evidence="1" id="KW-0472">Membrane</keyword>
<evidence type="ECO:0000256" key="1">
    <source>
        <dbReference type="SAM" id="Phobius"/>
    </source>
</evidence>
<protein>
    <submittedName>
        <fullName evidence="2">Uncharacterized protein</fullName>
    </submittedName>
</protein>
<feature type="transmembrane region" description="Helical" evidence="1">
    <location>
        <begin position="45"/>
        <end position="63"/>
    </location>
</feature>
<evidence type="ECO:0000313" key="3">
    <source>
        <dbReference type="Proteomes" id="UP000288804"/>
    </source>
</evidence>
<reference evidence="3" key="1">
    <citation type="submission" date="2018-09" db="EMBL/GenBank/DDBJ databases">
        <title>Yersinia hibernicus sp. nov.</title>
        <authorList>
            <person name="Nguyen S.V."/>
            <person name="Mundanda D.M."/>
            <person name="Anes J."/>
            <person name="Fanning S."/>
        </authorList>
    </citation>
    <scope>NUCLEOTIDE SEQUENCE [LARGE SCALE GENOMIC DNA]</scope>
    <source>
        <strain evidence="3">CFS1934</strain>
    </source>
</reference>
<evidence type="ECO:0000313" key="2">
    <source>
        <dbReference type="EMBL" id="QAX77672.1"/>
    </source>
</evidence>
<dbReference type="Proteomes" id="UP000288804">
    <property type="component" value="Chromosome"/>
</dbReference>
<organism evidence="2 3">
    <name type="scientific">Yersinia hibernica</name>
    <dbReference type="NCBI Taxonomy" id="2339259"/>
    <lineage>
        <taxon>Bacteria</taxon>
        <taxon>Pseudomonadati</taxon>
        <taxon>Pseudomonadota</taxon>
        <taxon>Gammaproteobacteria</taxon>
        <taxon>Enterobacterales</taxon>
        <taxon>Yersiniaceae</taxon>
        <taxon>Yersinia</taxon>
    </lineage>
</organism>
<feature type="transmembrane region" description="Helical" evidence="1">
    <location>
        <begin position="15"/>
        <end position="33"/>
    </location>
</feature>
<dbReference type="EMBL" id="CP032487">
    <property type="protein sequence ID" value="QAX77672.1"/>
    <property type="molecule type" value="Genomic_DNA"/>
</dbReference>
<accession>A0ABX5QWD9</accession>
<gene>
    <name evidence="2" type="ORF">D5F51_03375</name>
</gene>
<keyword evidence="1" id="KW-0812">Transmembrane</keyword>
<keyword evidence="1" id="KW-1133">Transmembrane helix</keyword>
<keyword evidence="3" id="KW-1185">Reference proteome</keyword>
<name>A0ABX5QWD9_9GAMM</name>